<comment type="caution">
    <text evidence="2">The sequence shown here is derived from an EMBL/GenBank/DDBJ whole genome shotgun (WGS) entry which is preliminary data.</text>
</comment>
<sequence length="158" mass="17226">MKRMLIAIVCLIVLSPLYAGASLFGSDAPKDTDEITPLQYASLLGLRDIDPALFRQKLLPLIEEAMKDGKITVEECKNIEKAAGNVAPAFLAAAKAPRLQDSIAETLDKAKAGGKDLGAKLEDTLNNQLPQLLDDAMNLFREQMRQYDKETPQAPTSL</sequence>
<protein>
    <submittedName>
        <fullName evidence="2">Uncharacterized protein</fullName>
    </submittedName>
</protein>
<dbReference type="AlphaFoldDB" id="A0A9D1R4A7"/>
<dbReference type="EMBL" id="DXGI01000450">
    <property type="protein sequence ID" value="HIW79852.1"/>
    <property type="molecule type" value="Genomic_DNA"/>
</dbReference>
<keyword evidence="1" id="KW-0732">Signal</keyword>
<feature type="signal peptide" evidence="1">
    <location>
        <begin position="1"/>
        <end position="21"/>
    </location>
</feature>
<evidence type="ECO:0000256" key="1">
    <source>
        <dbReference type="SAM" id="SignalP"/>
    </source>
</evidence>
<organism evidence="2 3">
    <name type="scientific">Candidatus Bilophila faecipullorum</name>
    <dbReference type="NCBI Taxonomy" id="2838482"/>
    <lineage>
        <taxon>Bacteria</taxon>
        <taxon>Pseudomonadati</taxon>
        <taxon>Thermodesulfobacteriota</taxon>
        <taxon>Desulfovibrionia</taxon>
        <taxon>Desulfovibrionales</taxon>
        <taxon>Desulfovibrionaceae</taxon>
        <taxon>Bilophila</taxon>
    </lineage>
</organism>
<name>A0A9D1R4A7_9BACT</name>
<evidence type="ECO:0000313" key="3">
    <source>
        <dbReference type="Proteomes" id="UP000824264"/>
    </source>
</evidence>
<accession>A0A9D1R4A7</accession>
<feature type="chain" id="PRO_5039659304" evidence="1">
    <location>
        <begin position="22"/>
        <end position="158"/>
    </location>
</feature>
<evidence type="ECO:0000313" key="2">
    <source>
        <dbReference type="EMBL" id="HIW79852.1"/>
    </source>
</evidence>
<proteinExistence type="predicted"/>
<dbReference type="Proteomes" id="UP000824264">
    <property type="component" value="Unassembled WGS sequence"/>
</dbReference>
<reference evidence="2" key="2">
    <citation type="submission" date="2021-04" db="EMBL/GenBank/DDBJ databases">
        <authorList>
            <person name="Gilroy R."/>
        </authorList>
    </citation>
    <scope>NUCLEOTIDE SEQUENCE</scope>
    <source>
        <strain evidence="2">ChiSxjej5B17-1746</strain>
    </source>
</reference>
<gene>
    <name evidence="2" type="ORF">H9874_12035</name>
</gene>
<reference evidence="2" key="1">
    <citation type="journal article" date="2021" name="PeerJ">
        <title>Extensive microbial diversity within the chicken gut microbiome revealed by metagenomics and culture.</title>
        <authorList>
            <person name="Gilroy R."/>
            <person name="Ravi A."/>
            <person name="Getino M."/>
            <person name="Pursley I."/>
            <person name="Horton D.L."/>
            <person name="Alikhan N.F."/>
            <person name="Baker D."/>
            <person name="Gharbi K."/>
            <person name="Hall N."/>
            <person name="Watson M."/>
            <person name="Adriaenssens E.M."/>
            <person name="Foster-Nyarko E."/>
            <person name="Jarju S."/>
            <person name="Secka A."/>
            <person name="Antonio M."/>
            <person name="Oren A."/>
            <person name="Chaudhuri R.R."/>
            <person name="La Ragione R."/>
            <person name="Hildebrand F."/>
            <person name="Pallen M.J."/>
        </authorList>
    </citation>
    <scope>NUCLEOTIDE SEQUENCE</scope>
    <source>
        <strain evidence="2">ChiSxjej5B17-1746</strain>
    </source>
</reference>